<dbReference type="InterPro" id="IPR001680">
    <property type="entry name" value="WD40_rpt"/>
</dbReference>
<reference evidence="4 5" key="1">
    <citation type="submission" date="2019-03" db="EMBL/GenBank/DDBJ databases">
        <title>Single cell metagenomics reveals metabolic interactions within the superorganism composed of flagellate Streblomastix strix and complex community of Bacteroidetes bacteria on its surface.</title>
        <authorList>
            <person name="Treitli S.C."/>
            <person name="Kolisko M."/>
            <person name="Husnik F."/>
            <person name="Keeling P."/>
            <person name="Hampl V."/>
        </authorList>
    </citation>
    <scope>NUCLEOTIDE SEQUENCE [LARGE SCALE GENOMIC DNA]</scope>
    <source>
        <strain evidence="4">ST1C</strain>
    </source>
</reference>
<name>A0A5J4V339_9EUKA</name>
<evidence type="ECO:0000256" key="1">
    <source>
        <dbReference type="ARBA" id="ARBA00022837"/>
    </source>
</evidence>
<evidence type="ECO:0000256" key="2">
    <source>
        <dbReference type="PROSITE-ProRule" id="PRU00221"/>
    </source>
</evidence>
<evidence type="ECO:0000313" key="5">
    <source>
        <dbReference type="Proteomes" id="UP000324800"/>
    </source>
</evidence>
<feature type="non-terminal residue" evidence="4">
    <location>
        <position position="190"/>
    </location>
</feature>
<dbReference type="InterPro" id="IPR002048">
    <property type="entry name" value="EF_hand_dom"/>
</dbReference>
<dbReference type="InterPro" id="IPR018247">
    <property type="entry name" value="EF_Hand_1_Ca_BS"/>
</dbReference>
<dbReference type="Gene3D" id="1.10.238.10">
    <property type="entry name" value="EF-hand"/>
    <property type="match status" value="1"/>
</dbReference>
<dbReference type="PROSITE" id="PS50294">
    <property type="entry name" value="WD_REPEATS_REGION"/>
    <property type="match status" value="1"/>
</dbReference>
<evidence type="ECO:0000313" key="4">
    <source>
        <dbReference type="EMBL" id="KAA6376465.1"/>
    </source>
</evidence>
<protein>
    <recommendedName>
        <fullName evidence="3">EF-hand domain-containing protein</fullName>
    </recommendedName>
</protein>
<dbReference type="SUPFAM" id="SSF50998">
    <property type="entry name" value="Quinoprotein alcohol dehydrogenase-like"/>
    <property type="match status" value="1"/>
</dbReference>
<dbReference type="InterPro" id="IPR011992">
    <property type="entry name" value="EF-hand-dom_pair"/>
</dbReference>
<dbReference type="EMBL" id="SNRW01010505">
    <property type="protein sequence ID" value="KAA6376465.1"/>
    <property type="molecule type" value="Genomic_DNA"/>
</dbReference>
<gene>
    <name evidence="4" type="ORF">EZS28_028008</name>
</gene>
<dbReference type="OrthoDB" id="14421at2759"/>
<keyword evidence="2" id="KW-0853">WD repeat</keyword>
<dbReference type="SUPFAM" id="SSF47473">
    <property type="entry name" value="EF-hand"/>
    <property type="match status" value="1"/>
</dbReference>
<accession>A0A5J4V339</accession>
<evidence type="ECO:0000259" key="3">
    <source>
        <dbReference type="PROSITE" id="PS50222"/>
    </source>
</evidence>
<dbReference type="InterPro" id="IPR015943">
    <property type="entry name" value="WD40/YVTN_repeat-like_dom_sf"/>
</dbReference>
<feature type="domain" description="EF-hand" evidence="3">
    <location>
        <begin position="50"/>
        <end position="85"/>
    </location>
</feature>
<dbReference type="GO" id="GO:0005509">
    <property type="term" value="F:calcium ion binding"/>
    <property type="evidence" value="ECO:0007669"/>
    <property type="project" value="InterPro"/>
</dbReference>
<dbReference type="InterPro" id="IPR011047">
    <property type="entry name" value="Quinoprotein_ADH-like_sf"/>
</dbReference>
<feature type="repeat" description="WD" evidence="2">
    <location>
        <begin position="114"/>
        <end position="146"/>
    </location>
</feature>
<dbReference type="PROSITE" id="PS00018">
    <property type="entry name" value="EF_HAND_1"/>
    <property type="match status" value="1"/>
</dbReference>
<dbReference type="PROSITE" id="PS50222">
    <property type="entry name" value="EF_HAND_2"/>
    <property type="match status" value="1"/>
</dbReference>
<dbReference type="Proteomes" id="UP000324800">
    <property type="component" value="Unassembled WGS sequence"/>
</dbReference>
<dbReference type="AlphaFoldDB" id="A0A5J4V339"/>
<dbReference type="Gene3D" id="2.130.10.10">
    <property type="entry name" value="YVTN repeat-like/Quinoprotein amine dehydrogenase"/>
    <property type="match status" value="1"/>
</dbReference>
<sequence length="190" mass="21873">MEDILLTDFLEASQIEQIRAFFQDCGGSQEELDEIQLQQCFQEVIQFRHPGDAYVSDVFRKIDSDCTGRISWSEFSSFFLQQSAVVSTTSDSMEDPLYHGIDELIIDTHQRESIEYHKQPISSVIYVPLMKQYLSSSADGQLKVWDGSLNGQQTMTYDHSKMTKHLLQIEHKDVLAPVKTKEVEMVEQQL</sequence>
<keyword evidence="1" id="KW-0106">Calcium</keyword>
<proteinExistence type="predicted"/>
<dbReference type="PROSITE" id="PS50082">
    <property type="entry name" value="WD_REPEATS_2"/>
    <property type="match status" value="1"/>
</dbReference>
<organism evidence="4 5">
    <name type="scientific">Streblomastix strix</name>
    <dbReference type="NCBI Taxonomy" id="222440"/>
    <lineage>
        <taxon>Eukaryota</taxon>
        <taxon>Metamonada</taxon>
        <taxon>Preaxostyla</taxon>
        <taxon>Oxymonadida</taxon>
        <taxon>Streblomastigidae</taxon>
        <taxon>Streblomastix</taxon>
    </lineage>
</organism>
<comment type="caution">
    <text evidence="4">The sequence shown here is derived from an EMBL/GenBank/DDBJ whole genome shotgun (WGS) entry which is preliminary data.</text>
</comment>